<name>A0A8B6EDK7_MYTGA</name>
<keyword evidence="2" id="KW-1133">Transmembrane helix</keyword>
<evidence type="ECO:0000256" key="1">
    <source>
        <dbReference type="SAM" id="MobiDB-lite"/>
    </source>
</evidence>
<dbReference type="EMBL" id="UYJE01005034">
    <property type="protein sequence ID" value="VDI33404.1"/>
    <property type="molecule type" value="Genomic_DNA"/>
</dbReference>
<evidence type="ECO:0000256" key="2">
    <source>
        <dbReference type="SAM" id="Phobius"/>
    </source>
</evidence>
<feature type="compositionally biased region" description="Polar residues" evidence="1">
    <location>
        <begin position="31"/>
        <end position="40"/>
    </location>
</feature>
<reference evidence="3" key="1">
    <citation type="submission" date="2018-11" db="EMBL/GenBank/DDBJ databases">
        <authorList>
            <person name="Alioto T."/>
            <person name="Alioto T."/>
        </authorList>
    </citation>
    <scope>NUCLEOTIDE SEQUENCE</scope>
</reference>
<feature type="compositionally biased region" description="Polar residues" evidence="1">
    <location>
        <begin position="320"/>
        <end position="329"/>
    </location>
</feature>
<protein>
    <submittedName>
        <fullName evidence="3">Uncharacterized protein</fullName>
    </submittedName>
</protein>
<dbReference type="Proteomes" id="UP000596742">
    <property type="component" value="Unassembled WGS sequence"/>
</dbReference>
<feature type="compositionally biased region" description="Polar residues" evidence="1">
    <location>
        <begin position="261"/>
        <end position="277"/>
    </location>
</feature>
<feature type="region of interest" description="Disordered" evidence="1">
    <location>
        <begin position="1"/>
        <end position="60"/>
    </location>
</feature>
<comment type="caution">
    <text evidence="3">The sequence shown here is derived from an EMBL/GenBank/DDBJ whole genome shotgun (WGS) entry which is preliminary data.</text>
</comment>
<feature type="transmembrane region" description="Helical" evidence="2">
    <location>
        <begin position="174"/>
        <end position="197"/>
    </location>
</feature>
<feature type="compositionally biased region" description="Polar residues" evidence="1">
    <location>
        <begin position="141"/>
        <end position="160"/>
    </location>
</feature>
<organism evidence="3 4">
    <name type="scientific">Mytilus galloprovincialis</name>
    <name type="common">Mediterranean mussel</name>
    <dbReference type="NCBI Taxonomy" id="29158"/>
    <lineage>
        <taxon>Eukaryota</taxon>
        <taxon>Metazoa</taxon>
        <taxon>Spiralia</taxon>
        <taxon>Lophotrochozoa</taxon>
        <taxon>Mollusca</taxon>
        <taxon>Bivalvia</taxon>
        <taxon>Autobranchia</taxon>
        <taxon>Pteriomorphia</taxon>
        <taxon>Mytilida</taxon>
        <taxon>Mytiloidea</taxon>
        <taxon>Mytilidae</taxon>
        <taxon>Mytilinae</taxon>
        <taxon>Mytilus</taxon>
    </lineage>
</organism>
<evidence type="ECO:0000313" key="4">
    <source>
        <dbReference type="Proteomes" id="UP000596742"/>
    </source>
</evidence>
<keyword evidence="2" id="KW-0812">Transmembrane</keyword>
<evidence type="ECO:0000313" key="3">
    <source>
        <dbReference type="EMBL" id="VDI33404.1"/>
    </source>
</evidence>
<accession>A0A8B6EDK7</accession>
<keyword evidence="2" id="KW-0472">Membrane</keyword>
<feature type="region of interest" description="Disordered" evidence="1">
    <location>
        <begin position="257"/>
        <end position="279"/>
    </location>
</feature>
<sequence length="347" mass="38236">MTTSLYQDSTQHHTSRIGTSKELETTPDAVKTSTSMNHQRSTVESTTDLTTTPIQDSTDQQTSLIEIFTESETTPDVVQTSTSTNYQRRTVDSTTEMTTTPIQDSSNQQTSLIEIFTESETTPDAVQTSTTTNHQRITIESTTDTTPDAVQTSTPTNHQRSTVDSTTGIIDIDVIIYISSGAGIFFVFTCCFVGFCVGKKYQSASRNQNLGNNQQVNLNARANVDDAVSTSQNIPTRRGSDMEYEEINEIEMSDFILSPPGQENATADESSTHSSEGIQLPTEDYLNPYQSLLPSLQQPTQEDSDDSGDSRPYTNLYEPLQQNRQEESSSYARCASIVCAEVVDEPI</sequence>
<dbReference type="AlphaFoldDB" id="A0A8B6EDK7"/>
<feature type="compositionally biased region" description="Low complexity" evidence="1">
    <location>
        <begin position="42"/>
        <end position="52"/>
    </location>
</feature>
<dbReference type="OrthoDB" id="6142123at2759"/>
<gene>
    <name evidence="3" type="ORF">MGAL_10B025917</name>
</gene>
<proteinExistence type="predicted"/>
<feature type="region of interest" description="Disordered" evidence="1">
    <location>
        <begin position="73"/>
        <end position="108"/>
    </location>
</feature>
<keyword evidence="4" id="KW-1185">Reference proteome</keyword>
<feature type="region of interest" description="Disordered" evidence="1">
    <location>
        <begin position="141"/>
        <end position="161"/>
    </location>
</feature>
<feature type="region of interest" description="Disordered" evidence="1">
    <location>
        <begin position="296"/>
        <end position="329"/>
    </location>
</feature>